<dbReference type="AlphaFoldDB" id="A0A7Z2VGH5"/>
<dbReference type="Proteomes" id="UP000502248">
    <property type="component" value="Chromosome"/>
</dbReference>
<evidence type="ECO:0000313" key="1">
    <source>
        <dbReference type="EMBL" id="QJD82591.1"/>
    </source>
</evidence>
<gene>
    <name evidence="1" type="ORF">HH215_04880</name>
</gene>
<dbReference type="KEGG" id="cheb:HH215_04880"/>
<dbReference type="Pfam" id="PF14412">
    <property type="entry name" value="AHH"/>
    <property type="match status" value="1"/>
</dbReference>
<accession>A0A7Z2VGH5</accession>
<dbReference type="RefSeq" id="WP_169278889.1">
    <property type="nucleotide sequence ID" value="NZ_CP051680.1"/>
</dbReference>
<protein>
    <submittedName>
        <fullName evidence="1">Uncharacterized protein</fullName>
    </submittedName>
</protein>
<proteinExistence type="predicted"/>
<evidence type="ECO:0000313" key="2">
    <source>
        <dbReference type="Proteomes" id="UP000502248"/>
    </source>
</evidence>
<dbReference type="EMBL" id="CP051680">
    <property type="protein sequence ID" value="QJD82591.1"/>
    <property type="molecule type" value="Genomic_DNA"/>
</dbReference>
<name>A0A7Z2VGH5_9BACL</name>
<organism evidence="1 2">
    <name type="scientific">Cohnella herbarum</name>
    <dbReference type="NCBI Taxonomy" id="2728023"/>
    <lineage>
        <taxon>Bacteria</taxon>
        <taxon>Bacillati</taxon>
        <taxon>Bacillota</taxon>
        <taxon>Bacilli</taxon>
        <taxon>Bacillales</taxon>
        <taxon>Paenibacillaceae</taxon>
        <taxon>Cohnella</taxon>
    </lineage>
</organism>
<dbReference type="InterPro" id="IPR032871">
    <property type="entry name" value="AHH_dom_containing"/>
</dbReference>
<keyword evidence="2" id="KW-1185">Reference proteome</keyword>
<reference evidence="1 2" key="1">
    <citation type="submission" date="2020-04" db="EMBL/GenBank/DDBJ databases">
        <title>Genome sequencing of novel species.</title>
        <authorList>
            <person name="Heo J."/>
            <person name="Kim S.-J."/>
            <person name="Kim J.-S."/>
            <person name="Hong S.-B."/>
            <person name="Kwon S.-W."/>
        </authorList>
    </citation>
    <scope>NUCLEOTIDE SEQUENCE [LARGE SCALE GENOMIC DNA]</scope>
    <source>
        <strain evidence="1 2">MFER-1</strain>
    </source>
</reference>
<sequence length="113" mass="12670">MTGIEKPAGWHAHHIVAFNHSNEFADIHLDKKYQIDFNSSANGVYLPKMPGQSKVVIDGQTLATHNVEHTNEYFRYVYNAIKAGEITGKDGILKAFEEFRNVLLKGKLSIGNL</sequence>